<dbReference type="SUPFAM" id="SSF53098">
    <property type="entry name" value="Ribonuclease H-like"/>
    <property type="match status" value="1"/>
</dbReference>
<dbReference type="KEGG" id="broo:brsh051_06620"/>
<dbReference type="Pfam" id="PF00665">
    <property type="entry name" value="rve"/>
    <property type="match status" value="1"/>
</dbReference>
<evidence type="ECO:0000259" key="2">
    <source>
        <dbReference type="PROSITE" id="PS50994"/>
    </source>
</evidence>
<dbReference type="NCBIfam" id="NF033516">
    <property type="entry name" value="transpos_IS3"/>
    <property type="match status" value="1"/>
</dbReference>
<dbReference type="InterPro" id="IPR050900">
    <property type="entry name" value="Transposase_IS3/IS150/IS904"/>
</dbReference>
<dbReference type="PROSITE" id="PS50994">
    <property type="entry name" value="INTEGRASE"/>
    <property type="match status" value="1"/>
</dbReference>
<dbReference type="Proteomes" id="UP001431656">
    <property type="component" value="Chromosome"/>
</dbReference>
<keyword evidence="6" id="KW-1185">Reference proteome</keyword>
<feature type="domain" description="Integrase catalytic" evidence="2">
    <location>
        <begin position="124"/>
        <end position="287"/>
    </location>
</feature>
<reference evidence="3" key="1">
    <citation type="journal article" date="2024" name="Int. J. Syst. Evol. Microbiol.">
        <title>Brooklawnia propionicigenes sp. nov., a facultatively anaerobic, propionate-producing bacterium isolated from a methanogenic reactor treating waste from cattle farms.</title>
        <authorList>
            <person name="Akita Y."/>
            <person name="Ueki A."/>
            <person name="Tonouchi A."/>
            <person name="Sugawara Y."/>
            <person name="Honma S."/>
            <person name="Kaku N."/>
            <person name="Ueki K."/>
        </authorList>
    </citation>
    <scope>NUCLEOTIDE SEQUENCE</scope>
    <source>
        <strain evidence="3">SH051</strain>
    </source>
</reference>
<accession>A0AAN0K649</accession>
<dbReference type="InterPro" id="IPR012337">
    <property type="entry name" value="RNaseH-like_sf"/>
</dbReference>
<dbReference type="PANTHER" id="PTHR46889:SF4">
    <property type="entry name" value="TRANSPOSASE INSO FOR INSERTION SEQUENCE ELEMENT IS911B-RELATED"/>
    <property type="match status" value="1"/>
</dbReference>
<dbReference type="KEGG" id="broo:brsh051_15800"/>
<gene>
    <name evidence="3" type="ORF">brsh051_06620</name>
    <name evidence="4" type="ORF">brsh051_15640</name>
    <name evidence="5" type="ORF">brsh051_15800</name>
</gene>
<dbReference type="GO" id="GO:0015074">
    <property type="term" value="P:DNA integration"/>
    <property type="evidence" value="ECO:0007669"/>
    <property type="project" value="InterPro"/>
</dbReference>
<dbReference type="Pfam" id="PF13276">
    <property type="entry name" value="HTH_21"/>
    <property type="match status" value="1"/>
</dbReference>
<dbReference type="InterPro" id="IPR001584">
    <property type="entry name" value="Integrase_cat-core"/>
</dbReference>
<comment type="function">
    <text evidence="1">Involved in the transposition of the insertion sequence.</text>
</comment>
<dbReference type="Pfam" id="PF13333">
    <property type="entry name" value="rve_2"/>
    <property type="match status" value="1"/>
</dbReference>
<sequence>MKFAAIADWADQGVYPVVFMCRELQVSTSGYYKWRSHRVSVRHDQDDLLMGLIRHFYASSPGRPGVRRIHAELAAGGHRVSRKRVWRLMRALGVQGRHPAAWRRTTVAGEHPVPAPDLIGRRFEASGPNEKWCGDITYVKTWNGWAYLATVIDLYSRKVVGWAVDDHMRTSLVTDALDMARVHRRPRTRVIFHSDRGTQYTSTDFAKYCRKHKIRRSLGRTGICYDNAVAESFFATYKKELIHTRPWPDLKTLKKYTFSWIEEYYNQTRRHSTLGYLTPQEYELGYRNILELAA</sequence>
<dbReference type="AlphaFoldDB" id="A0AAN0K649"/>
<evidence type="ECO:0000313" key="3">
    <source>
        <dbReference type="EMBL" id="BEH01381.1"/>
    </source>
</evidence>
<name>A0AAN0K649_9ACTN</name>
<dbReference type="GO" id="GO:0003676">
    <property type="term" value="F:nucleic acid binding"/>
    <property type="evidence" value="ECO:0007669"/>
    <property type="project" value="InterPro"/>
</dbReference>
<dbReference type="InterPro" id="IPR036397">
    <property type="entry name" value="RNaseH_sf"/>
</dbReference>
<dbReference type="RefSeq" id="WP_286263776.1">
    <property type="nucleotide sequence ID" value="NZ_AP028056.1"/>
</dbReference>
<evidence type="ECO:0000313" key="5">
    <source>
        <dbReference type="EMBL" id="BEH02299.1"/>
    </source>
</evidence>
<dbReference type="EMBL" id="AP028056">
    <property type="protein sequence ID" value="BEH02283.1"/>
    <property type="molecule type" value="Genomic_DNA"/>
</dbReference>
<protein>
    <recommendedName>
        <fullName evidence="2">Integrase catalytic domain-containing protein</fullName>
    </recommendedName>
</protein>
<dbReference type="InterPro" id="IPR048020">
    <property type="entry name" value="Transpos_IS3"/>
</dbReference>
<organism evidence="3 6">
    <name type="scientific">Brooklawnia propionicigenes</name>
    <dbReference type="NCBI Taxonomy" id="3041175"/>
    <lineage>
        <taxon>Bacteria</taxon>
        <taxon>Bacillati</taxon>
        <taxon>Actinomycetota</taxon>
        <taxon>Actinomycetes</taxon>
        <taxon>Propionibacteriales</taxon>
        <taxon>Propionibacteriaceae</taxon>
        <taxon>Brooklawnia</taxon>
    </lineage>
</organism>
<dbReference type="EMBL" id="AP028056">
    <property type="protein sequence ID" value="BEH02299.1"/>
    <property type="molecule type" value="Genomic_DNA"/>
</dbReference>
<evidence type="ECO:0000256" key="1">
    <source>
        <dbReference type="ARBA" id="ARBA00002286"/>
    </source>
</evidence>
<proteinExistence type="predicted"/>
<dbReference type="EMBL" id="AP028056">
    <property type="protein sequence ID" value="BEH01381.1"/>
    <property type="molecule type" value="Genomic_DNA"/>
</dbReference>
<dbReference type="InterPro" id="IPR025948">
    <property type="entry name" value="HTH-like_dom"/>
</dbReference>
<evidence type="ECO:0000313" key="6">
    <source>
        <dbReference type="Proteomes" id="UP001431656"/>
    </source>
</evidence>
<evidence type="ECO:0000313" key="4">
    <source>
        <dbReference type="EMBL" id="BEH02283.1"/>
    </source>
</evidence>
<dbReference type="KEGG" id="broo:brsh051_15640"/>
<dbReference type="PANTHER" id="PTHR46889">
    <property type="entry name" value="TRANSPOSASE INSF FOR INSERTION SEQUENCE IS3B-RELATED"/>
    <property type="match status" value="1"/>
</dbReference>
<dbReference type="Gene3D" id="3.30.420.10">
    <property type="entry name" value="Ribonuclease H-like superfamily/Ribonuclease H"/>
    <property type="match status" value="1"/>
</dbReference>